<feature type="transmembrane region" description="Helical" evidence="10">
    <location>
        <begin position="287"/>
        <end position="306"/>
    </location>
</feature>
<accession>A0AA38P2D6</accession>
<evidence type="ECO:0000256" key="1">
    <source>
        <dbReference type="ARBA" id="ARBA00004141"/>
    </source>
</evidence>
<evidence type="ECO:0000256" key="4">
    <source>
        <dbReference type="ARBA" id="ARBA00022692"/>
    </source>
</evidence>
<evidence type="ECO:0000256" key="3">
    <source>
        <dbReference type="ARBA" id="ARBA00022507"/>
    </source>
</evidence>
<evidence type="ECO:0000256" key="5">
    <source>
        <dbReference type="ARBA" id="ARBA00022989"/>
    </source>
</evidence>
<feature type="transmembrane region" description="Helical" evidence="10">
    <location>
        <begin position="162"/>
        <end position="188"/>
    </location>
</feature>
<reference evidence="11" key="1">
    <citation type="submission" date="2022-08" db="EMBL/GenBank/DDBJ databases">
        <authorList>
            <consortium name="DOE Joint Genome Institute"/>
            <person name="Min B."/>
            <person name="Riley R."/>
            <person name="Sierra-Patev S."/>
            <person name="Naranjo-Ortiz M."/>
            <person name="Looney B."/>
            <person name="Konkel Z."/>
            <person name="Slot J.C."/>
            <person name="Sakamoto Y."/>
            <person name="Steenwyk J.L."/>
            <person name="Rokas A."/>
            <person name="Carro J."/>
            <person name="Camarero S."/>
            <person name="Ferreira P."/>
            <person name="Molpeceres G."/>
            <person name="Ruiz-Duenas F.J."/>
            <person name="Serrano A."/>
            <person name="Henrissat B."/>
            <person name="Drula E."/>
            <person name="Hughes K.W."/>
            <person name="Mata J.L."/>
            <person name="Ishikawa N.K."/>
            <person name="Vargas-Isla R."/>
            <person name="Ushijima S."/>
            <person name="Smith C.A."/>
            <person name="Ahrendt S."/>
            <person name="Andreopoulos W."/>
            <person name="He G."/>
            <person name="Labutti K."/>
            <person name="Lipzen A."/>
            <person name="Ng V."/>
            <person name="Sandor L."/>
            <person name="Barry K."/>
            <person name="Martinez A.T."/>
            <person name="Xiao Y."/>
            <person name="Gibbons J.G."/>
            <person name="Terashima K."/>
            <person name="Hibbett D.S."/>
            <person name="Grigoriev I.V."/>
        </authorList>
    </citation>
    <scope>NUCLEOTIDE SEQUENCE</scope>
    <source>
        <strain evidence="11">TFB9207</strain>
    </source>
</reference>
<dbReference type="GO" id="GO:0005886">
    <property type="term" value="C:plasma membrane"/>
    <property type="evidence" value="ECO:0007669"/>
    <property type="project" value="TreeGrafter"/>
</dbReference>
<keyword evidence="8" id="KW-0675">Receptor</keyword>
<dbReference type="GO" id="GO:0004932">
    <property type="term" value="F:mating-type factor pheromone receptor activity"/>
    <property type="evidence" value="ECO:0007669"/>
    <property type="project" value="InterPro"/>
</dbReference>
<comment type="subcellular location">
    <subcellularLocation>
        <location evidence="1">Membrane</location>
        <topology evidence="1">Multi-pass membrane protein</topology>
    </subcellularLocation>
</comment>
<sequence>MVAVNTDTLFFGLSLSAFVLVFIPFYWHLKARNTGTCLFMAWIGLACIILSINSFLWKDTISNLAPVWCDISSKLLVGSNAAIASVASCINIRLWLVASDRVRTLEVCARKNVFRIELLLGLGFPILEMIFREFLYHSYRHENRRFDIYEGFGCRAVSDNVLLMYILLLAPQFLLGIASTTFFVLASANYRRVYKYMLETQYSPAFHQRTTLSASFLGFLILGGLSIVCSVAYTAFVVYFSATADDTLGSFTLWQSWDLTHRNISAVNVYTEEEWRGDTMTEVLLEANRWIFVGLAYLFFLVFGLTSEVRRRYRRLIGCGGRGESWFEAEKTVVDRGIVHYADRDAENAEMYVVIPIMCTI</sequence>
<dbReference type="PANTHER" id="PTHR28097:SF1">
    <property type="entry name" value="PHEROMONE A FACTOR RECEPTOR"/>
    <property type="match status" value="1"/>
</dbReference>
<dbReference type="EMBL" id="MU806457">
    <property type="protein sequence ID" value="KAJ3835014.1"/>
    <property type="molecule type" value="Genomic_DNA"/>
</dbReference>
<dbReference type="Pfam" id="PF02076">
    <property type="entry name" value="STE3"/>
    <property type="match status" value="1"/>
</dbReference>
<evidence type="ECO:0000256" key="10">
    <source>
        <dbReference type="SAM" id="Phobius"/>
    </source>
</evidence>
<evidence type="ECO:0000256" key="2">
    <source>
        <dbReference type="ARBA" id="ARBA00011085"/>
    </source>
</evidence>
<dbReference type="PRINTS" id="PR00899">
    <property type="entry name" value="GPCRSTE3"/>
</dbReference>
<evidence type="ECO:0000256" key="7">
    <source>
        <dbReference type="ARBA" id="ARBA00023136"/>
    </source>
</evidence>
<dbReference type="Proteomes" id="UP001163846">
    <property type="component" value="Unassembled WGS sequence"/>
</dbReference>
<feature type="transmembrane region" description="Helical" evidence="10">
    <location>
        <begin position="116"/>
        <end position="135"/>
    </location>
</feature>
<evidence type="ECO:0000256" key="9">
    <source>
        <dbReference type="ARBA" id="ARBA00023224"/>
    </source>
</evidence>
<evidence type="ECO:0000256" key="8">
    <source>
        <dbReference type="ARBA" id="ARBA00023170"/>
    </source>
</evidence>
<feature type="transmembrane region" description="Helical" evidence="10">
    <location>
        <begin position="77"/>
        <end position="96"/>
    </location>
</feature>
<feature type="transmembrane region" description="Helical" evidence="10">
    <location>
        <begin position="216"/>
        <end position="242"/>
    </location>
</feature>
<dbReference type="PANTHER" id="PTHR28097">
    <property type="entry name" value="PHEROMONE A FACTOR RECEPTOR"/>
    <property type="match status" value="1"/>
</dbReference>
<keyword evidence="9" id="KW-0807">Transducer</keyword>
<keyword evidence="6" id="KW-0297">G-protein coupled receptor</keyword>
<comment type="caution">
    <text evidence="11">The sequence shown here is derived from an EMBL/GenBank/DDBJ whole genome shotgun (WGS) entry which is preliminary data.</text>
</comment>
<keyword evidence="12" id="KW-1185">Reference proteome</keyword>
<dbReference type="AlphaFoldDB" id="A0AA38P2D6"/>
<gene>
    <name evidence="11" type="ORF">F5878DRAFT_543871</name>
</gene>
<keyword evidence="5 10" id="KW-1133">Transmembrane helix</keyword>
<organism evidence="11 12">
    <name type="scientific">Lentinula raphanica</name>
    <dbReference type="NCBI Taxonomy" id="153919"/>
    <lineage>
        <taxon>Eukaryota</taxon>
        <taxon>Fungi</taxon>
        <taxon>Dikarya</taxon>
        <taxon>Basidiomycota</taxon>
        <taxon>Agaricomycotina</taxon>
        <taxon>Agaricomycetes</taxon>
        <taxon>Agaricomycetidae</taxon>
        <taxon>Agaricales</taxon>
        <taxon>Marasmiineae</taxon>
        <taxon>Omphalotaceae</taxon>
        <taxon>Lentinula</taxon>
    </lineage>
</organism>
<keyword evidence="3" id="KW-0589">Pheromone response</keyword>
<dbReference type="GO" id="GO:0000750">
    <property type="term" value="P:pheromone-dependent signal transduction involved in conjugation with cellular fusion"/>
    <property type="evidence" value="ECO:0007669"/>
    <property type="project" value="TreeGrafter"/>
</dbReference>
<keyword evidence="4 10" id="KW-0812">Transmembrane</keyword>
<evidence type="ECO:0000256" key="6">
    <source>
        <dbReference type="ARBA" id="ARBA00023040"/>
    </source>
</evidence>
<name>A0AA38P2D6_9AGAR</name>
<keyword evidence="7 10" id="KW-0472">Membrane</keyword>
<protein>
    <submittedName>
        <fullName evidence="11">GPCR fungal pheromone mating factor</fullName>
    </submittedName>
</protein>
<proteinExistence type="inferred from homology"/>
<dbReference type="InterPro" id="IPR001499">
    <property type="entry name" value="GPCR_STE3"/>
</dbReference>
<evidence type="ECO:0000313" key="11">
    <source>
        <dbReference type="EMBL" id="KAJ3835014.1"/>
    </source>
</evidence>
<evidence type="ECO:0000313" key="12">
    <source>
        <dbReference type="Proteomes" id="UP001163846"/>
    </source>
</evidence>
<feature type="transmembrane region" description="Helical" evidence="10">
    <location>
        <begin position="39"/>
        <end position="57"/>
    </location>
</feature>
<feature type="transmembrane region" description="Helical" evidence="10">
    <location>
        <begin position="6"/>
        <end position="27"/>
    </location>
</feature>
<comment type="similarity">
    <text evidence="2">Belongs to the G-protein coupled receptor 4 family.</text>
</comment>